<feature type="compositionally biased region" description="Polar residues" evidence="1">
    <location>
        <begin position="60"/>
        <end position="72"/>
    </location>
</feature>
<evidence type="ECO:0000313" key="2">
    <source>
        <dbReference type="EMBL" id="PHZ08074.1"/>
    </source>
</evidence>
<dbReference type="GeneID" id="35440689"/>
<feature type="region of interest" description="Disordered" evidence="1">
    <location>
        <begin position="21"/>
        <end position="80"/>
    </location>
</feature>
<evidence type="ECO:0000256" key="1">
    <source>
        <dbReference type="SAM" id="MobiDB-lite"/>
    </source>
</evidence>
<sequence length="116" mass="12494">MTIIGTICGKGVIDLTLRKSKAAQKEAAGSKKRKREDGEEENVDVNARVEKENQDDSYIIESSSHSINLTGPTSSKSTASTSLKAIEMVTLSETKDLIVPNIALCDNITINAQTNL</sequence>
<keyword evidence="3" id="KW-1185">Reference proteome</keyword>
<gene>
    <name evidence="2" type="ORF">RHIMIDRAFT_242026</name>
</gene>
<name>A0A2G4SH29_RHIZD</name>
<dbReference type="EMBL" id="KZ303868">
    <property type="protein sequence ID" value="PHZ08074.1"/>
    <property type="molecule type" value="Genomic_DNA"/>
</dbReference>
<reference evidence="2 3" key="1">
    <citation type="journal article" date="2016" name="Proc. Natl. Acad. Sci. U.S.A.">
        <title>Lipid metabolic changes in an early divergent fungus govern the establishment of a mutualistic symbiosis with endobacteria.</title>
        <authorList>
            <person name="Lastovetsky O.A."/>
            <person name="Gaspar M.L."/>
            <person name="Mondo S.J."/>
            <person name="LaButti K.M."/>
            <person name="Sandor L."/>
            <person name="Grigoriev I.V."/>
            <person name="Henry S.A."/>
            <person name="Pawlowska T.E."/>
        </authorList>
    </citation>
    <scope>NUCLEOTIDE SEQUENCE [LARGE SCALE GENOMIC DNA]</scope>
    <source>
        <strain evidence="2 3">ATCC 52813</strain>
    </source>
</reference>
<dbReference type="Proteomes" id="UP000242254">
    <property type="component" value="Unassembled WGS sequence"/>
</dbReference>
<protein>
    <submittedName>
        <fullName evidence="2">Uncharacterized protein</fullName>
    </submittedName>
</protein>
<organism evidence="2 3">
    <name type="scientific">Rhizopus microsporus ATCC 52813</name>
    <dbReference type="NCBI Taxonomy" id="1340429"/>
    <lineage>
        <taxon>Eukaryota</taxon>
        <taxon>Fungi</taxon>
        <taxon>Fungi incertae sedis</taxon>
        <taxon>Mucoromycota</taxon>
        <taxon>Mucoromycotina</taxon>
        <taxon>Mucoromycetes</taxon>
        <taxon>Mucorales</taxon>
        <taxon>Mucorineae</taxon>
        <taxon>Rhizopodaceae</taxon>
        <taxon>Rhizopus</taxon>
    </lineage>
</organism>
<dbReference type="AlphaFoldDB" id="A0A2G4SH29"/>
<proteinExistence type="predicted"/>
<dbReference type="RefSeq" id="XP_023461782.1">
    <property type="nucleotide sequence ID" value="XM_023609699.1"/>
</dbReference>
<evidence type="ECO:0000313" key="3">
    <source>
        <dbReference type="Proteomes" id="UP000242254"/>
    </source>
</evidence>
<accession>A0A2G4SH29</accession>